<dbReference type="InParanoid" id="A0A0D0AV49"/>
<dbReference type="Proteomes" id="UP000054485">
    <property type="component" value="Unassembled WGS sequence"/>
</dbReference>
<reference evidence="2" key="2">
    <citation type="submission" date="2015-01" db="EMBL/GenBank/DDBJ databases">
        <title>Evolutionary Origins and Diversification of the Mycorrhizal Mutualists.</title>
        <authorList>
            <consortium name="DOE Joint Genome Institute"/>
            <consortium name="Mycorrhizal Genomics Consortium"/>
            <person name="Kohler A."/>
            <person name="Kuo A."/>
            <person name="Nagy L.G."/>
            <person name="Floudas D."/>
            <person name="Copeland A."/>
            <person name="Barry K.W."/>
            <person name="Cichocki N."/>
            <person name="Veneault-Fourrey C."/>
            <person name="LaButti K."/>
            <person name="Lindquist E.A."/>
            <person name="Lipzen A."/>
            <person name="Lundell T."/>
            <person name="Morin E."/>
            <person name="Murat C."/>
            <person name="Riley R."/>
            <person name="Ohm R."/>
            <person name="Sun H."/>
            <person name="Tunlid A."/>
            <person name="Henrissat B."/>
            <person name="Grigoriev I.V."/>
            <person name="Hibbett D.S."/>
            <person name="Martin F."/>
        </authorList>
    </citation>
    <scope>NUCLEOTIDE SEQUENCE [LARGE SCALE GENOMIC DNA]</scope>
    <source>
        <strain evidence="2">UH-Slu-Lm8-n1</strain>
    </source>
</reference>
<dbReference type="AlphaFoldDB" id="A0A0D0AV49"/>
<dbReference type="EMBL" id="KN835590">
    <property type="protein sequence ID" value="KIK35773.1"/>
    <property type="molecule type" value="Genomic_DNA"/>
</dbReference>
<evidence type="ECO:0000313" key="1">
    <source>
        <dbReference type="EMBL" id="KIK35773.1"/>
    </source>
</evidence>
<evidence type="ECO:0000313" key="2">
    <source>
        <dbReference type="Proteomes" id="UP000054485"/>
    </source>
</evidence>
<keyword evidence="2" id="KW-1185">Reference proteome</keyword>
<organism evidence="1 2">
    <name type="scientific">Suillus luteus UH-Slu-Lm8-n1</name>
    <dbReference type="NCBI Taxonomy" id="930992"/>
    <lineage>
        <taxon>Eukaryota</taxon>
        <taxon>Fungi</taxon>
        <taxon>Dikarya</taxon>
        <taxon>Basidiomycota</taxon>
        <taxon>Agaricomycotina</taxon>
        <taxon>Agaricomycetes</taxon>
        <taxon>Agaricomycetidae</taxon>
        <taxon>Boletales</taxon>
        <taxon>Suillineae</taxon>
        <taxon>Suillaceae</taxon>
        <taxon>Suillus</taxon>
    </lineage>
</organism>
<accession>A0A0D0AV49</accession>
<protein>
    <submittedName>
        <fullName evidence="1">Uncharacterized protein</fullName>
    </submittedName>
</protein>
<name>A0A0D0AV49_9AGAM</name>
<sequence length="165" mass="18721">MPRTLGVGRVKGLSKSIISHDFRGRHRCSKVLMASKQHQRMTQANSSRQAAIQEMSTEDQEIVENMMADFGMEVETFVHMAPPGEEGFDLSHAGGEHEAFEGLTHQLADLTGQYVFTTMCDSSNVNTYCSHHIDPRSRGEWTEDQTAHWNLQMDRLVDAYLNYRS</sequence>
<proteinExistence type="predicted"/>
<reference evidence="1 2" key="1">
    <citation type="submission" date="2014-04" db="EMBL/GenBank/DDBJ databases">
        <authorList>
            <consortium name="DOE Joint Genome Institute"/>
            <person name="Kuo A."/>
            <person name="Ruytinx J."/>
            <person name="Rineau F."/>
            <person name="Colpaert J."/>
            <person name="Kohler A."/>
            <person name="Nagy L.G."/>
            <person name="Floudas D."/>
            <person name="Copeland A."/>
            <person name="Barry K.W."/>
            <person name="Cichocki N."/>
            <person name="Veneault-Fourrey C."/>
            <person name="LaButti K."/>
            <person name="Lindquist E.A."/>
            <person name="Lipzen A."/>
            <person name="Lundell T."/>
            <person name="Morin E."/>
            <person name="Murat C."/>
            <person name="Sun H."/>
            <person name="Tunlid A."/>
            <person name="Henrissat B."/>
            <person name="Grigoriev I.V."/>
            <person name="Hibbett D.S."/>
            <person name="Martin F."/>
            <person name="Nordberg H.P."/>
            <person name="Cantor M.N."/>
            <person name="Hua S.X."/>
        </authorList>
    </citation>
    <scope>NUCLEOTIDE SEQUENCE [LARGE SCALE GENOMIC DNA]</scope>
    <source>
        <strain evidence="1 2">UH-Slu-Lm8-n1</strain>
    </source>
</reference>
<dbReference type="HOGENOM" id="CLU_1611898_0_0_1"/>
<dbReference type="OrthoDB" id="2656072at2759"/>
<gene>
    <name evidence="1" type="ORF">CY34DRAFT_95515</name>
</gene>